<reference evidence="4 5" key="1">
    <citation type="journal article" date="2016" name="Mol. Biol. Evol.">
        <title>Comparative Genomics of Early-Diverging Mushroom-Forming Fungi Provides Insights into the Origins of Lignocellulose Decay Capabilities.</title>
        <authorList>
            <person name="Nagy L.G."/>
            <person name="Riley R."/>
            <person name="Tritt A."/>
            <person name="Adam C."/>
            <person name="Daum C."/>
            <person name="Floudas D."/>
            <person name="Sun H."/>
            <person name="Yadav J.S."/>
            <person name="Pangilinan J."/>
            <person name="Larsson K.H."/>
            <person name="Matsuura K."/>
            <person name="Barry K."/>
            <person name="Labutti K."/>
            <person name="Kuo R."/>
            <person name="Ohm R.A."/>
            <person name="Bhattacharya S.S."/>
            <person name="Shirouzu T."/>
            <person name="Yoshinaga Y."/>
            <person name="Martin F.M."/>
            <person name="Grigoriev I.V."/>
            <person name="Hibbett D.S."/>
        </authorList>
    </citation>
    <scope>NUCLEOTIDE SEQUENCE [LARGE SCALE GENOMIC DNA]</scope>
    <source>
        <strain evidence="4 5">HHB9708</strain>
    </source>
</reference>
<feature type="transmembrane region" description="Helical" evidence="2">
    <location>
        <begin position="271"/>
        <end position="292"/>
    </location>
</feature>
<keyword evidence="2" id="KW-0812">Transmembrane</keyword>
<evidence type="ECO:0000259" key="3">
    <source>
        <dbReference type="Pfam" id="PF20153"/>
    </source>
</evidence>
<keyword evidence="2" id="KW-0472">Membrane</keyword>
<feature type="region of interest" description="Disordered" evidence="1">
    <location>
        <begin position="61"/>
        <end position="98"/>
    </location>
</feature>
<dbReference type="Pfam" id="PF20153">
    <property type="entry name" value="DUF6535"/>
    <property type="match status" value="1"/>
</dbReference>
<feature type="transmembrane region" description="Helical" evidence="2">
    <location>
        <begin position="227"/>
        <end position="251"/>
    </location>
</feature>
<protein>
    <recommendedName>
        <fullName evidence="3">DUF6535 domain-containing protein</fullName>
    </recommendedName>
</protein>
<organism evidence="4 5">
    <name type="scientific">Sistotremastrum niveocremeum HHB9708</name>
    <dbReference type="NCBI Taxonomy" id="1314777"/>
    <lineage>
        <taxon>Eukaryota</taxon>
        <taxon>Fungi</taxon>
        <taxon>Dikarya</taxon>
        <taxon>Basidiomycota</taxon>
        <taxon>Agaricomycotina</taxon>
        <taxon>Agaricomycetes</taxon>
        <taxon>Sistotremastrales</taxon>
        <taxon>Sistotremastraceae</taxon>
        <taxon>Sertulicium</taxon>
        <taxon>Sertulicium niveocremeum</taxon>
    </lineage>
</organism>
<evidence type="ECO:0000256" key="1">
    <source>
        <dbReference type="SAM" id="MobiDB-lite"/>
    </source>
</evidence>
<name>A0A164QGF9_9AGAM</name>
<sequence>MSPPLRAEYWKQKIDKGCIPWFAPTEGGDFELSLVLRGKPKTHAGDVPASRPFLTIIPLPPPPIPTSSRIRRSRSLRSKRRQSIATEPAAVEDRPPDPIFSSTFSSKLDQLLKLITRQDFLTSEQSRVLKAQNEDIKAELRAQLHTMNKHTAMLQTLETDATKGMNQLYIWGVADAQIDDKAYEGRKLGDAQTRNTPDQETLAKIKVMIEEWREVMHISLIFLPESFLNGVIDCSVLTVVTAFISSVIQMFMTPPDSSSTRSRLPTVPTLLMALFYYLALITNISNSVLCVLGRQWSARLLATPFKSGKTILERALARERRMLIQS</sequence>
<keyword evidence="5" id="KW-1185">Reference proteome</keyword>
<feature type="domain" description="DUF6535" evidence="3">
    <location>
        <begin position="200"/>
        <end position="321"/>
    </location>
</feature>
<dbReference type="Proteomes" id="UP000076722">
    <property type="component" value="Unassembled WGS sequence"/>
</dbReference>
<dbReference type="EMBL" id="KV419426">
    <property type="protein sequence ID" value="KZS89637.1"/>
    <property type="molecule type" value="Genomic_DNA"/>
</dbReference>
<dbReference type="OrthoDB" id="3235960at2759"/>
<evidence type="ECO:0000256" key="2">
    <source>
        <dbReference type="SAM" id="Phobius"/>
    </source>
</evidence>
<gene>
    <name evidence="4" type="ORF">SISNIDRAFT_469156</name>
</gene>
<keyword evidence="2" id="KW-1133">Transmembrane helix</keyword>
<proteinExistence type="predicted"/>
<accession>A0A164QGF9</accession>
<feature type="compositionally biased region" description="Basic residues" evidence="1">
    <location>
        <begin position="69"/>
        <end position="82"/>
    </location>
</feature>
<evidence type="ECO:0000313" key="5">
    <source>
        <dbReference type="Proteomes" id="UP000076722"/>
    </source>
</evidence>
<dbReference type="InterPro" id="IPR045338">
    <property type="entry name" value="DUF6535"/>
</dbReference>
<dbReference type="AlphaFoldDB" id="A0A164QGF9"/>
<evidence type="ECO:0000313" key="4">
    <source>
        <dbReference type="EMBL" id="KZS89637.1"/>
    </source>
</evidence>